<dbReference type="AlphaFoldDB" id="A0A1I1IXL3"/>
<keyword evidence="7 11" id="KW-0328">Glycosyltransferase</keyword>
<dbReference type="UniPathway" id="UPA00973"/>
<keyword evidence="5 11" id="KW-0444">Lipid biosynthesis</keyword>
<dbReference type="PANTHER" id="PTHR30372">
    <property type="entry name" value="LIPID-A-DISACCHARIDE SYNTHASE"/>
    <property type="match status" value="1"/>
</dbReference>
<dbReference type="NCBIfam" id="TIGR00215">
    <property type="entry name" value="lpxB"/>
    <property type="match status" value="1"/>
</dbReference>
<dbReference type="RefSeq" id="WP_091964118.1">
    <property type="nucleotide sequence ID" value="NZ_FOLH01000005.1"/>
</dbReference>
<evidence type="ECO:0000256" key="7">
    <source>
        <dbReference type="ARBA" id="ARBA00022676"/>
    </source>
</evidence>
<accession>A0A1I1IXL3</accession>
<sequence>MKIYLVAGELSGDLLGASLIPALRQRYPNAEFRGLGGEKMQSEGLTSLYPLETLSIMGLVEVIKHLPKLIKVRKHLYQDALEWGADLMIGIDAPDFNLGLEKKLRAKGLKTVHYVSPSVWAWRQGRIKGIKKSCDLMLTLLPFEADFYQQHQMPVTFVGHPTADRLPLEPDRQQARAALGLNSEQEVIGLLPGSRGGEVSRLAPVFLQTAQRLQETHPDLVFLLPAATPVRQQQLEVLLQEYPVKNLQLLTGQADQVLQAANACLLASGTVTLEALFCKCPMTVSYKVAPLTWWMGKFLLKTPWVSLPNLLAQKELVPERLQEQATPEQLQADLQALLSSSAGDQQRQAFYDLHQQLQQNASQTAAEAIAQLMHAG</sequence>
<reference evidence="12 13" key="1">
    <citation type="submission" date="2016-10" db="EMBL/GenBank/DDBJ databases">
        <authorList>
            <person name="de Groot N.N."/>
        </authorList>
    </citation>
    <scope>NUCLEOTIDE SEQUENCE [LARGE SCALE GENOMIC DNA]</scope>
    <source>
        <strain evidence="12 13">DSM 18438</strain>
    </source>
</reference>
<dbReference type="InterPro" id="IPR003835">
    <property type="entry name" value="Glyco_trans_19"/>
</dbReference>
<dbReference type="Proteomes" id="UP000199058">
    <property type="component" value="Unassembled WGS sequence"/>
</dbReference>
<keyword evidence="9 11" id="KW-0443">Lipid metabolism</keyword>
<evidence type="ECO:0000256" key="10">
    <source>
        <dbReference type="ARBA" id="ARBA00048975"/>
    </source>
</evidence>
<dbReference type="GO" id="GO:0005543">
    <property type="term" value="F:phospholipid binding"/>
    <property type="evidence" value="ECO:0007669"/>
    <property type="project" value="TreeGrafter"/>
</dbReference>
<dbReference type="STRING" id="1122252.SAMN05660443_2450"/>
<dbReference type="Pfam" id="PF02684">
    <property type="entry name" value="LpxB"/>
    <property type="match status" value="1"/>
</dbReference>
<dbReference type="GO" id="GO:0016020">
    <property type="term" value="C:membrane"/>
    <property type="evidence" value="ECO:0007669"/>
    <property type="project" value="GOC"/>
</dbReference>
<evidence type="ECO:0000256" key="2">
    <source>
        <dbReference type="ARBA" id="ARBA00007868"/>
    </source>
</evidence>
<evidence type="ECO:0000256" key="3">
    <source>
        <dbReference type="ARBA" id="ARBA00012687"/>
    </source>
</evidence>
<dbReference type="OrthoDB" id="9801642at2"/>
<dbReference type="EC" id="2.4.1.182" evidence="3 11"/>
<comment type="catalytic activity">
    <reaction evidence="10 11">
        <text>a lipid X + a UDP-2-N,3-O-bis[(3R)-3-hydroxyacyl]-alpha-D-glucosamine = a lipid A disaccharide + UDP + H(+)</text>
        <dbReference type="Rhea" id="RHEA:67828"/>
        <dbReference type="ChEBI" id="CHEBI:15378"/>
        <dbReference type="ChEBI" id="CHEBI:58223"/>
        <dbReference type="ChEBI" id="CHEBI:137748"/>
        <dbReference type="ChEBI" id="CHEBI:176338"/>
        <dbReference type="ChEBI" id="CHEBI:176343"/>
        <dbReference type="EC" id="2.4.1.182"/>
    </reaction>
</comment>
<keyword evidence="8 11" id="KW-0808">Transferase</keyword>
<keyword evidence="6 11" id="KW-0441">Lipid A biosynthesis</keyword>
<dbReference type="GO" id="GO:0009245">
    <property type="term" value="P:lipid A biosynthetic process"/>
    <property type="evidence" value="ECO:0007669"/>
    <property type="project" value="UniProtKB-UniRule"/>
</dbReference>
<dbReference type="PANTHER" id="PTHR30372:SF4">
    <property type="entry name" value="LIPID-A-DISACCHARIDE SYNTHASE, MITOCHONDRIAL-RELATED"/>
    <property type="match status" value="1"/>
</dbReference>
<evidence type="ECO:0000256" key="1">
    <source>
        <dbReference type="ARBA" id="ARBA00002056"/>
    </source>
</evidence>
<evidence type="ECO:0000256" key="4">
    <source>
        <dbReference type="ARBA" id="ARBA00020902"/>
    </source>
</evidence>
<proteinExistence type="inferred from homology"/>
<evidence type="ECO:0000256" key="5">
    <source>
        <dbReference type="ARBA" id="ARBA00022516"/>
    </source>
</evidence>
<evidence type="ECO:0000256" key="9">
    <source>
        <dbReference type="ARBA" id="ARBA00023098"/>
    </source>
</evidence>
<evidence type="ECO:0000313" key="13">
    <source>
        <dbReference type="Proteomes" id="UP000199058"/>
    </source>
</evidence>
<keyword evidence="13" id="KW-1185">Reference proteome</keyword>
<comment type="pathway">
    <text evidence="11">Bacterial outer membrane biogenesis; LPS lipid A biosynthesis.</text>
</comment>
<evidence type="ECO:0000256" key="8">
    <source>
        <dbReference type="ARBA" id="ARBA00022679"/>
    </source>
</evidence>
<comment type="function">
    <text evidence="1 11">Condensation of UDP-2,3-diacylglucosamine and 2,3-diacylglucosamine-1-phosphate to form lipid A disaccharide, a precursor of lipid A, a phosphorylated glycolipid that anchors the lipopolysaccharide to the outer membrane of the cell.</text>
</comment>
<evidence type="ECO:0000256" key="6">
    <source>
        <dbReference type="ARBA" id="ARBA00022556"/>
    </source>
</evidence>
<dbReference type="EMBL" id="FOLH01000005">
    <property type="protein sequence ID" value="SFC38443.1"/>
    <property type="molecule type" value="Genomic_DNA"/>
</dbReference>
<evidence type="ECO:0000256" key="11">
    <source>
        <dbReference type="HAMAP-Rule" id="MF_00392"/>
    </source>
</evidence>
<dbReference type="GO" id="GO:0008915">
    <property type="term" value="F:lipid-A-disaccharide synthase activity"/>
    <property type="evidence" value="ECO:0007669"/>
    <property type="project" value="UniProtKB-UniRule"/>
</dbReference>
<dbReference type="SUPFAM" id="SSF53756">
    <property type="entry name" value="UDP-Glycosyltransferase/glycogen phosphorylase"/>
    <property type="match status" value="1"/>
</dbReference>
<organism evidence="12 13">
    <name type="scientific">Marinospirillum celere</name>
    <dbReference type="NCBI Taxonomy" id="1122252"/>
    <lineage>
        <taxon>Bacteria</taxon>
        <taxon>Pseudomonadati</taxon>
        <taxon>Pseudomonadota</taxon>
        <taxon>Gammaproteobacteria</taxon>
        <taxon>Oceanospirillales</taxon>
        <taxon>Oceanospirillaceae</taxon>
        <taxon>Marinospirillum</taxon>
    </lineage>
</organism>
<protein>
    <recommendedName>
        <fullName evidence="4 11">Lipid-A-disaccharide synthase</fullName>
        <ecNumber evidence="3 11">2.4.1.182</ecNumber>
    </recommendedName>
</protein>
<name>A0A1I1IXL3_9GAMM</name>
<gene>
    <name evidence="11" type="primary">lpxB</name>
    <name evidence="12" type="ORF">SAMN05660443_2450</name>
</gene>
<dbReference type="HAMAP" id="MF_00392">
    <property type="entry name" value="LpxB"/>
    <property type="match status" value="1"/>
</dbReference>
<comment type="similarity">
    <text evidence="2 11">Belongs to the LpxB family.</text>
</comment>
<evidence type="ECO:0000313" key="12">
    <source>
        <dbReference type="EMBL" id="SFC38443.1"/>
    </source>
</evidence>